<keyword evidence="1" id="KW-0175">Coiled coil</keyword>
<keyword evidence="2" id="KW-1133">Transmembrane helix</keyword>
<accession>A0A6N1VCW5</accession>
<keyword evidence="2" id="KW-0812">Transmembrane</keyword>
<gene>
    <name evidence="3" type="ORF">HTY61_09710</name>
</gene>
<evidence type="ECO:0000313" key="3">
    <source>
        <dbReference type="EMBL" id="QKV18704.1"/>
    </source>
</evidence>
<reference evidence="3 4" key="1">
    <citation type="submission" date="2020-06" db="EMBL/GenBank/DDBJ databases">
        <title>Oricola thermophila sp. nov. isolated from a tidal sediments.</title>
        <authorList>
            <person name="Kwon K.K."/>
            <person name="Yang S.-H."/>
            <person name="Park M.-J."/>
        </authorList>
    </citation>
    <scope>NUCLEOTIDE SEQUENCE [LARGE SCALE GENOMIC DNA]</scope>
    <source>
        <strain evidence="3 4">MEBiC13590</strain>
    </source>
</reference>
<organism evidence="3 4">
    <name type="scientific">Oricola thermophila</name>
    <dbReference type="NCBI Taxonomy" id="2742145"/>
    <lineage>
        <taxon>Bacteria</taxon>
        <taxon>Pseudomonadati</taxon>
        <taxon>Pseudomonadota</taxon>
        <taxon>Alphaproteobacteria</taxon>
        <taxon>Hyphomicrobiales</taxon>
        <taxon>Ahrensiaceae</taxon>
        <taxon>Oricola</taxon>
    </lineage>
</organism>
<evidence type="ECO:0000313" key="4">
    <source>
        <dbReference type="Proteomes" id="UP000509367"/>
    </source>
</evidence>
<sequence>MILGVAAIRRMLDAAAGGIFVLAATVLFYEGVPLGPARDIPVFGTVAAALLDGRVDRAARRAKAGLVAEAEFAAAQAMARIERRLRELERDKARALAAANERFSAALAASETERENLNDQIAELLAAPVNGACVVDNVLAGRLRNR</sequence>
<dbReference type="KEGG" id="orm:HTY61_09710"/>
<feature type="transmembrane region" description="Helical" evidence="2">
    <location>
        <begin position="12"/>
        <end position="29"/>
    </location>
</feature>
<dbReference type="AlphaFoldDB" id="A0A6N1VCW5"/>
<proteinExistence type="predicted"/>
<dbReference type="EMBL" id="CP054836">
    <property type="protein sequence ID" value="QKV18704.1"/>
    <property type="molecule type" value="Genomic_DNA"/>
</dbReference>
<keyword evidence="2" id="KW-0472">Membrane</keyword>
<dbReference type="Proteomes" id="UP000509367">
    <property type="component" value="Chromosome"/>
</dbReference>
<protein>
    <submittedName>
        <fullName evidence="3">Uncharacterized protein</fullName>
    </submittedName>
</protein>
<keyword evidence="4" id="KW-1185">Reference proteome</keyword>
<dbReference type="RefSeq" id="WP_175276597.1">
    <property type="nucleotide sequence ID" value="NZ_CP054836.1"/>
</dbReference>
<name>A0A6N1VCW5_9HYPH</name>
<evidence type="ECO:0000256" key="2">
    <source>
        <dbReference type="SAM" id="Phobius"/>
    </source>
</evidence>
<evidence type="ECO:0000256" key="1">
    <source>
        <dbReference type="SAM" id="Coils"/>
    </source>
</evidence>
<feature type="coiled-coil region" evidence="1">
    <location>
        <begin position="71"/>
        <end position="127"/>
    </location>
</feature>